<comment type="caution">
    <text evidence="2">The sequence shown here is derived from an EMBL/GenBank/DDBJ whole genome shotgun (WGS) entry which is preliminary data.</text>
</comment>
<proteinExistence type="predicted"/>
<dbReference type="EMBL" id="JAHYIQ010000006">
    <property type="protein sequence ID" value="KAK1131369.1"/>
    <property type="molecule type" value="Genomic_DNA"/>
</dbReference>
<dbReference type="AlphaFoldDB" id="A0AA40KSN1"/>
<feature type="transmembrane region" description="Helical" evidence="1">
    <location>
        <begin position="30"/>
        <end position="51"/>
    </location>
</feature>
<dbReference type="Proteomes" id="UP001177670">
    <property type="component" value="Unassembled WGS sequence"/>
</dbReference>
<keyword evidence="3" id="KW-1185">Reference proteome</keyword>
<keyword evidence="1" id="KW-0812">Transmembrane</keyword>
<evidence type="ECO:0000313" key="3">
    <source>
        <dbReference type="Proteomes" id="UP001177670"/>
    </source>
</evidence>
<reference evidence="2" key="1">
    <citation type="submission" date="2021-10" db="EMBL/GenBank/DDBJ databases">
        <title>Melipona bicolor Genome sequencing and assembly.</title>
        <authorList>
            <person name="Araujo N.S."/>
            <person name="Arias M.C."/>
        </authorList>
    </citation>
    <scope>NUCLEOTIDE SEQUENCE</scope>
    <source>
        <strain evidence="2">USP_2M_L1-L4_2017</strain>
        <tissue evidence="2">Whole body</tissue>
    </source>
</reference>
<name>A0AA40KSN1_9HYME</name>
<sequence>MDELARTDEPWILGFKTRRCARFQRVFSGFLRIGGGAVVAVLYGSMALSLLTRREAAQGEEEEVLDSLGERTTVSRNFPDGDEMWARLMARLDLMLMVC</sequence>
<keyword evidence="1" id="KW-0472">Membrane</keyword>
<evidence type="ECO:0000256" key="1">
    <source>
        <dbReference type="SAM" id="Phobius"/>
    </source>
</evidence>
<organism evidence="2 3">
    <name type="scientific">Melipona bicolor</name>
    <dbReference type="NCBI Taxonomy" id="60889"/>
    <lineage>
        <taxon>Eukaryota</taxon>
        <taxon>Metazoa</taxon>
        <taxon>Ecdysozoa</taxon>
        <taxon>Arthropoda</taxon>
        <taxon>Hexapoda</taxon>
        <taxon>Insecta</taxon>
        <taxon>Pterygota</taxon>
        <taxon>Neoptera</taxon>
        <taxon>Endopterygota</taxon>
        <taxon>Hymenoptera</taxon>
        <taxon>Apocrita</taxon>
        <taxon>Aculeata</taxon>
        <taxon>Apoidea</taxon>
        <taxon>Anthophila</taxon>
        <taxon>Apidae</taxon>
        <taxon>Melipona</taxon>
    </lineage>
</organism>
<keyword evidence="1" id="KW-1133">Transmembrane helix</keyword>
<gene>
    <name evidence="2" type="ORF">K0M31_017654</name>
</gene>
<accession>A0AA40KSN1</accession>
<protein>
    <submittedName>
        <fullName evidence="2">Uncharacterized protein</fullName>
    </submittedName>
</protein>
<evidence type="ECO:0000313" key="2">
    <source>
        <dbReference type="EMBL" id="KAK1131369.1"/>
    </source>
</evidence>